<comment type="caution">
    <text evidence="1">The sequence shown here is derived from an EMBL/GenBank/DDBJ whole genome shotgun (WGS) entry which is preliminary data.</text>
</comment>
<sequence length="83" mass="9266">MMEVQGQINQAFGWQDWGMVKIKEVHSGYGLSGKLNFTFAGCWETGQPAMFDYITGEGTGDEIGRIRPSETVALREHFAEPPK</sequence>
<dbReference type="AlphaFoldDB" id="A0A0F9HMV9"/>
<name>A0A0F9HMV9_9ZZZZ</name>
<reference evidence="1" key="1">
    <citation type="journal article" date="2015" name="Nature">
        <title>Complex archaea that bridge the gap between prokaryotes and eukaryotes.</title>
        <authorList>
            <person name="Spang A."/>
            <person name="Saw J.H."/>
            <person name="Jorgensen S.L."/>
            <person name="Zaremba-Niedzwiedzka K."/>
            <person name="Martijn J."/>
            <person name="Lind A.E."/>
            <person name="van Eijk R."/>
            <person name="Schleper C."/>
            <person name="Guy L."/>
            <person name="Ettema T.J."/>
        </authorList>
    </citation>
    <scope>NUCLEOTIDE SEQUENCE</scope>
</reference>
<proteinExistence type="predicted"/>
<protein>
    <submittedName>
        <fullName evidence="1">Uncharacterized protein</fullName>
    </submittedName>
</protein>
<dbReference type="EMBL" id="LAZR01016420">
    <property type="protein sequence ID" value="KKM04577.1"/>
    <property type="molecule type" value="Genomic_DNA"/>
</dbReference>
<evidence type="ECO:0000313" key="1">
    <source>
        <dbReference type="EMBL" id="KKM04577.1"/>
    </source>
</evidence>
<gene>
    <name evidence="1" type="ORF">LCGC14_1762830</name>
</gene>
<accession>A0A0F9HMV9</accession>
<organism evidence="1">
    <name type="scientific">marine sediment metagenome</name>
    <dbReference type="NCBI Taxonomy" id="412755"/>
    <lineage>
        <taxon>unclassified sequences</taxon>
        <taxon>metagenomes</taxon>
        <taxon>ecological metagenomes</taxon>
    </lineage>
</organism>